<dbReference type="GO" id="GO:0016746">
    <property type="term" value="F:acyltransferase activity"/>
    <property type="evidence" value="ECO:0007669"/>
    <property type="project" value="UniProtKB-KW"/>
</dbReference>
<evidence type="ECO:0000256" key="3">
    <source>
        <dbReference type="ARBA" id="ARBA00023315"/>
    </source>
</evidence>
<proteinExistence type="inferred from homology"/>
<name>A0A9N7NYG0_STRHE</name>
<evidence type="ECO:0000313" key="5">
    <source>
        <dbReference type="Proteomes" id="UP001153555"/>
    </source>
</evidence>
<comment type="similarity">
    <text evidence="1">Belongs to the plant acyltransferase family.</text>
</comment>
<dbReference type="InterPro" id="IPR023213">
    <property type="entry name" value="CAT-like_dom_sf"/>
</dbReference>
<organism evidence="4 5">
    <name type="scientific">Striga hermonthica</name>
    <name type="common">Purple witchweed</name>
    <name type="synonym">Buchnera hermonthica</name>
    <dbReference type="NCBI Taxonomy" id="68872"/>
    <lineage>
        <taxon>Eukaryota</taxon>
        <taxon>Viridiplantae</taxon>
        <taxon>Streptophyta</taxon>
        <taxon>Embryophyta</taxon>
        <taxon>Tracheophyta</taxon>
        <taxon>Spermatophyta</taxon>
        <taxon>Magnoliopsida</taxon>
        <taxon>eudicotyledons</taxon>
        <taxon>Gunneridae</taxon>
        <taxon>Pentapetalae</taxon>
        <taxon>asterids</taxon>
        <taxon>lamiids</taxon>
        <taxon>Lamiales</taxon>
        <taxon>Orobanchaceae</taxon>
        <taxon>Buchnereae</taxon>
        <taxon>Striga</taxon>
    </lineage>
</organism>
<dbReference type="OrthoDB" id="671439at2759"/>
<sequence length="480" mass="52946">MVKPSSPTPPHLQTLKLSYLDQLCYSFYVPLVFYYSANKNRAIPSDDELDRTSRRLTQSLSQTLTSFYPFAGRSCDFYTVDCNDAGAELSFARVTGLCLDEAARDPESVERYLPAGPTDFSGIPSHPVFLARVTFFPCGGSAVGIRFSHHVADAASAAAFVAAWAAGGDGCSLDDHFLDFNLSSDFPAREFPPPAAATVTGSDESFRTARFAFDEAKLAALRRVAGGGSAVVLVSAFIWESFMRANEKDDEKVFVATHRVDLRSRKKALEKKFGNCFMTSFAYCTAGREFHELVGKLRESIRKVDEGYITGSKNDGDVYMGDVRGCMSKLVKGEVEGFLFPSWCGFPFYEVDFGWGRPVRVCTTPFPAKNGAILMDMNRLEGDDMGKGIEAWVCMTNGDLEIFEKNFKLLVSGGGATRTQRGRELSNLISHKARRRRECPQPRVNELLFQRRGGDLEGVGGAATIGEDERGFRGEELEKI</sequence>
<dbReference type="PANTHER" id="PTHR31623:SF17">
    <property type="entry name" value="F21J9.9"/>
    <property type="match status" value="1"/>
</dbReference>
<evidence type="ECO:0000313" key="4">
    <source>
        <dbReference type="EMBL" id="CAA0838881.1"/>
    </source>
</evidence>
<keyword evidence="3" id="KW-0012">Acyltransferase</keyword>
<keyword evidence="5" id="KW-1185">Reference proteome</keyword>
<dbReference type="EMBL" id="CACSLK010031421">
    <property type="protein sequence ID" value="CAA0838881.1"/>
    <property type="molecule type" value="Genomic_DNA"/>
</dbReference>
<evidence type="ECO:0000256" key="1">
    <source>
        <dbReference type="ARBA" id="ARBA00009861"/>
    </source>
</evidence>
<evidence type="ECO:0000256" key="2">
    <source>
        <dbReference type="ARBA" id="ARBA00022679"/>
    </source>
</evidence>
<dbReference type="Gene3D" id="3.30.559.10">
    <property type="entry name" value="Chloramphenicol acetyltransferase-like domain"/>
    <property type="match status" value="2"/>
</dbReference>
<keyword evidence="2" id="KW-0808">Transferase</keyword>
<comment type="caution">
    <text evidence="4">The sequence shown here is derived from an EMBL/GenBank/DDBJ whole genome shotgun (WGS) entry which is preliminary data.</text>
</comment>
<dbReference type="PANTHER" id="PTHR31623">
    <property type="entry name" value="F21J9.9"/>
    <property type="match status" value="1"/>
</dbReference>
<reference evidence="4" key="1">
    <citation type="submission" date="2019-12" db="EMBL/GenBank/DDBJ databases">
        <authorList>
            <person name="Scholes J."/>
        </authorList>
    </citation>
    <scope>NUCLEOTIDE SEQUENCE</scope>
</reference>
<dbReference type="AlphaFoldDB" id="A0A9N7NYG0"/>
<dbReference type="Pfam" id="PF02458">
    <property type="entry name" value="Transferase"/>
    <property type="match status" value="1"/>
</dbReference>
<gene>
    <name evidence="4" type="ORF">SHERM_05454</name>
</gene>
<accession>A0A9N7NYG0</accession>
<dbReference type="Proteomes" id="UP001153555">
    <property type="component" value="Unassembled WGS sequence"/>
</dbReference>
<protein>
    <submittedName>
        <fullName evidence="4">HXXXD-type acyl-transferase family protein</fullName>
    </submittedName>
</protein>